<dbReference type="InterPro" id="IPR019282">
    <property type="entry name" value="Glycoamylase-like_cons_dom"/>
</dbReference>
<dbReference type="Pfam" id="PF10091">
    <property type="entry name" value="Glycoamylase"/>
    <property type="match status" value="1"/>
</dbReference>
<dbReference type="Proteomes" id="UP000256779">
    <property type="component" value="Unassembled WGS sequence"/>
</dbReference>
<comment type="caution">
    <text evidence="4">The sequence shown here is derived from an EMBL/GenBank/DDBJ whole genome shotgun (WGS) entry which is preliminary data.</text>
</comment>
<feature type="domain" description="SbsA Ig-like" evidence="3">
    <location>
        <begin position="46"/>
        <end position="131"/>
    </location>
</feature>
<dbReference type="RefSeq" id="WP_115869036.1">
    <property type="nucleotide sequence ID" value="NZ_QREG01000015.1"/>
</dbReference>
<dbReference type="OrthoDB" id="5937621at2"/>
<protein>
    <recommendedName>
        <fullName evidence="6">Glycoamylase-like domain-containing protein</fullName>
    </recommendedName>
</protein>
<dbReference type="AlphaFoldDB" id="A0A3D9KZU6"/>
<accession>A0A3D9KZU6</accession>
<evidence type="ECO:0008006" key="6">
    <source>
        <dbReference type="Google" id="ProtNLM"/>
    </source>
</evidence>
<evidence type="ECO:0000256" key="1">
    <source>
        <dbReference type="ARBA" id="ARBA00022729"/>
    </source>
</evidence>
<keyword evidence="1" id="KW-0732">Signal</keyword>
<evidence type="ECO:0000259" key="2">
    <source>
        <dbReference type="Pfam" id="PF10091"/>
    </source>
</evidence>
<sequence>MKPLVYFTVLFLLLHSSCKQQDEVEALRLENAFLGDVALKLEAITEDAPVDRSLSLVFSAAINQSSAEDALTLTTGIDEVDFTLSFPSPHSLTLRPTGGLQHATLYTLQIQDGFSGTEGQQLTPTTIQFRTIRGELVIQKVVLNGQSLTNEFRQTDVARDLEVVFDFSVPVSVEDLEQNLKLSGAGSPSISISISENEQKASVASSSTLAEWNLYELSLSDDFTGLEGEPFGGWSLELVTELDSTPVFPEMTDDELLTLIQQQTFKYFWDFAHPVSGLARERNTSGETVTTGGSGFGLMAILVGIERGFITRAAGVERLQTIVNFLADKAERFHGVWPHWLNGTTGKTRPFSTKDDGGDLVETSFLMQGLLTVRQYLDATDTEEASIIATINQLWHGVEWEWYTKGGENVLYWHWSETYDWEMNHKIQGWNESLITYVLAAASPTHGISKEVYTQGWARGGNMVNGQSVSHFGYTMPLRSDRGGPLFFSHYSFFGLDPRNLIDQYANYWDQNVNHSKINHAYCAANPKQYIGYKSYCWGLTASDNHEGYNAHSPDNDLGVITPTAAVSSIPYTPEESMAAIRHFYYIMGDELWGEYGFYDAFNVTENWTASSYLAIDQGPIVIMIENYRTGLLWELFMSAPEVQDGLDILGFTY</sequence>
<evidence type="ECO:0000259" key="3">
    <source>
        <dbReference type="Pfam" id="PF13205"/>
    </source>
</evidence>
<evidence type="ECO:0000313" key="4">
    <source>
        <dbReference type="EMBL" id="RED96178.1"/>
    </source>
</evidence>
<evidence type="ECO:0000313" key="5">
    <source>
        <dbReference type="Proteomes" id="UP000256779"/>
    </source>
</evidence>
<name>A0A3D9KZU6_MARFU</name>
<dbReference type="Gene3D" id="1.50.10.140">
    <property type="match status" value="1"/>
</dbReference>
<gene>
    <name evidence="4" type="ORF">C7460_11569</name>
</gene>
<keyword evidence="5" id="KW-1185">Reference proteome</keyword>
<dbReference type="Pfam" id="PF13205">
    <property type="entry name" value="Big_5"/>
    <property type="match status" value="1"/>
</dbReference>
<dbReference type="EMBL" id="QREG01000015">
    <property type="protein sequence ID" value="RED96178.1"/>
    <property type="molecule type" value="Genomic_DNA"/>
</dbReference>
<reference evidence="4 5" key="1">
    <citation type="submission" date="2018-07" db="EMBL/GenBank/DDBJ databases">
        <title>Genomic Encyclopedia of Type Strains, Phase IV (KMG-IV): sequencing the most valuable type-strain genomes for metagenomic binning, comparative biology and taxonomic classification.</title>
        <authorList>
            <person name="Goeker M."/>
        </authorList>
    </citation>
    <scope>NUCLEOTIDE SEQUENCE [LARGE SCALE GENOMIC DNA]</scope>
    <source>
        <strain evidence="4 5">DSM 4134</strain>
    </source>
</reference>
<dbReference type="InterPro" id="IPR032812">
    <property type="entry name" value="SbsA_Ig"/>
</dbReference>
<feature type="domain" description="Glycoamylase-like" evidence="2">
    <location>
        <begin position="424"/>
        <end position="640"/>
    </location>
</feature>
<proteinExistence type="predicted"/>
<organism evidence="4 5">
    <name type="scientific">Marinoscillum furvescens DSM 4134</name>
    <dbReference type="NCBI Taxonomy" id="1122208"/>
    <lineage>
        <taxon>Bacteria</taxon>
        <taxon>Pseudomonadati</taxon>
        <taxon>Bacteroidota</taxon>
        <taxon>Cytophagia</taxon>
        <taxon>Cytophagales</taxon>
        <taxon>Reichenbachiellaceae</taxon>
        <taxon>Marinoscillum</taxon>
    </lineage>
</organism>